<gene>
    <name evidence="11" type="ORF">FV139_09050</name>
</gene>
<evidence type="ECO:0000256" key="3">
    <source>
        <dbReference type="ARBA" id="ARBA00022475"/>
    </source>
</evidence>
<keyword evidence="7 9" id="KW-0472">Membrane</keyword>
<dbReference type="GO" id="GO:0005886">
    <property type="term" value="C:plasma membrane"/>
    <property type="evidence" value="ECO:0007669"/>
    <property type="project" value="UniProtKB-SubCell"/>
</dbReference>
<dbReference type="GO" id="GO:0022857">
    <property type="term" value="F:transmembrane transporter activity"/>
    <property type="evidence" value="ECO:0007669"/>
    <property type="project" value="UniProtKB-UniRule"/>
</dbReference>
<keyword evidence="12" id="KW-1185">Reference proteome</keyword>
<keyword evidence="5 9" id="KW-0812">Transmembrane</keyword>
<name>A0A5C8ZYW8_9GAMM</name>
<sequence>MPRLIAAIDRFTEASGRLLAWLAVAMALLTALVVVMRYGFNVGSIAAQEAITYLHGTLFTLGAAYTLRRDGHVRVDIFYRHFSPRAKAWVNALGGIVFLLPLCAFIFAISWNYVAEAWVIRESSPEPGGIPAVFLLKTLLPLMAANLFLQGLAETLRSAEVLMHNRDASA</sequence>
<evidence type="ECO:0000256" key="7">
    <source>
        <dbReference type="ARBA" id="ARBA00023136"/>
    </source>
</evidence>
<protein>
    <recommendedName>
        <fullName evidence="9">TRAP transporter small permease protein</fullName>
    </recommendedName>
</protein>
<evidence type="ECO:0000256" key="9">
    <source>
        <dbReference type="RuleBase" id="RU369079"/>
    </source>
</evidence>
<evidence type="ECO:0000256" key="8">
    <source>
        <dbReference type="ARBA" id="ARBA00038436"/>
    </source>
</evidence>
<comment type="function">
    <text evidence="9">Part of the tripartite ATP-independent periplasmic (TRAP) transport system.</text>
</comment>
<evidence type="ECO:0000256" key="5">
    <source>
        <dbReference type="ARBA" id="ARBA00022692"/>
    </source>
</evidence>
<comment type="subcellular location">
    <subcellularLocation>
        <location evidence="1 9">Cell inner membrane</location>
        <topology evidence="1 9">Multi-pass membrane protein</topology>
    </subcellularLocation>
</comment>
<proteinExistence type="inferred from homology"/>
<keyword evidence="6 9" id="KW-1133">Transmembrane helix</keyword>
<dbReference type="InterPro" id="IPR007387">
    <property type="entry name" value="TRAP_DctQ"/>
</dbReference>
<evidence type="ECO:0000259" key="10">
    <source>
        <dbReference type="Pfam" id="PF04290"/>
    </source>
</evidence>
<accession>A0A5C8ZYW8</accession>
<comment type="similarity">
    <text evidence="8 9">Belongs to the TRAP transporter small permease family.</text>
</comment>
<comment type="caution">
    <text evidence="11">The sequence shown here is derived from an EMBL/GenBank/DDBJ whole genome shotgun (WGS) entry which is preliminary data.</text>
</comment>
<feature type="transmembrane region" description="Helical" evidence="9">
    <location>
        <begin position="50"/>
        <end position="67"/>
    </location>
</feature>
<dbReference type="Proteomes" id="UP000321039">
    <property type="component" value="Unassembled WGS sequence"/>
</dbReference>
<evidence type="ECO:0000256" key="6">
    <source>
        <dbReference type="ARBA" id="ARBA00022989"/>
    </source>
</evidence>
<comment type="subunit">
    <text evidence="9">The complex comprises the extracytoplasmic solute receptor protein and the two transmembrane proteins.</text>
</comment>
<evidence type="ECO:0000256" key="1">
    <source>
        <dbReference type="ARBA" id="ARBA00004429"/>
    </source>
</evidence>
<evidence type="ECO:0000256" key="2">
    <source>
        <dbReference type="ARBA" id="ARBA00022448"/>
    </source>
</evidence>
<keyword evidence="3" id="KW-1003">Cell membrane</keyword>
<keyword evidence="4 9" id="KW-0997">Cell inner membrane</keyword>
<feature type="transmembrane region" description="Helical" evidence="9">
    <location>
        <begin position="129"/>
        <end position="149"/>
    </location>
</feature>
<dbReference type="InterPro" id="IPR055348">
    <property type="entry name" value="DctQ"/>
</dbReference>
<dbReference type="Pfam" id="PF04290">
    <property type="entry name" value="DctQ"/>
    <property type="match status" value="1"/>
</dbReference>
<evidence type="ECO:0000256" key="4">
    <source>
        <dbReference type="ARBA" id="ARBA00022519"/>
    </source>
</evidence>
<dbReference type="AlphaFoldDB" id="A0A5C8ZYW8"/>
<feature type="transmembrane region" description="Helical" evidence="9">
    <location>
        <begin position="18"/>
        <end position="38"/>
    </location>
</feature>
<dbReference type="EMBL" id="VRZA01000003">
    <property type="protein sequence ID" value="TXS93775.1"/>
    <property type="molecule type" value="Genomic_DNA"/>
</dbReference>
<dbReference type="PANTHER" id="PTHR35011:SF4">
    <property type="entry name" value="SLL1102 PROTEIN"/>
    <property type="match status" value="1"/>
</dbReference>
<feature type="transmembrane region" description="Helical" evidence="9">
    <location>
        <begin position="88"/>
        <end position="109"/>
    </location>
</feature>
<dbReference type="RefSeq" id="WP_148068118.1">
    <property type="nucleotide sequence ID" value="NZ_VRZA01000003.1"/>
</dbReference>
<evidence type="ECO:0000313" key="12">
    <source>
        <dbReference type="Proteomes" id="UP000321039"/>
    </source>
</evidence>
<evidence type="ECO:0000313" key="11">
    <source>
        <dbReference type="EMBL" id="TXS93775.1"/>
    </source>
</evidence>
<dbReference type="PANTHER" id="PTHR35011">
    <property type="entry name" value="2,3-DIKETO-L-GULONATE TRAP TRANSPORTER SMALL PERMEASE PROTEIN YIAM"/>
    <property type="match status" value="1"/>
</dbReference>
<keyword evidence="2 9" id="KW-0813">Transport</keyword>
<reference evidence="11 12" key="1">
    <citation type="submission" date="2019-08" db="EMBL/GenBank/DDBJ databases">
        <title>Parahaliea maris sp. nov., isolated from the surface seawater.</title>
        <authorList>
            <person name="Liu Y."/>
        </authorList>
    </citation>
    <scope>NUCLEOTIDE SEQUENCE [LARGE SCALE GENOMIC DNA]</scope>
    <source>
        <strain evidence="11 12">HSLHS9</strain>
    </source>
</reference>
<feature type="domain" description="Tripartite ATP-independent periplasmic transporters DctQ component" evidence="10">
    <location>
        <begin position="26"/>
        <end position="159"/>
    </location>
</feature>
<organism evidence="11 12">
    <name type="scientific">Parahaliea maris</name>
    <dbReference type="NCBI Taxonomy" id="2716870"/>
    <lineage>
        <taxon>Bacteria</taxon>
        <taxon>Pseudomonadati</taxon>
        <taxon>Pseudomonadota</taxon>
        <taxon>Gammaproteobacteria</taxon>
        <taxon>Cellvibrionales</taxon>
        <taxon>Halieaceae</taxon>
        <taxon>Parahaliea</taxon>
    </lineage>
</organism>